<keyword evidence="6 10" id="KW-0808">Transferase</keyword>
<dbReference type="EMBL" id="OX459123">
    <property type="protein sequence ID" value="CAI9109807.1"/>
    <property type="molecule type" value="Genomic_DNA"/>
</dbReference>
<dbReference type="Pfam" id="PF00343">
    <property type="entry name" value="Phosphorylase"/>
    <property type="match status" value="2"/>
</dbReference>
<evidence type="ECO:0000256" key="4">
    <source>
        <dbReference type="ARBA" id="ARBA00022533"/>
    </source>
</evidence>
<organism evidence="12 13">
    <name type="scientific">Oldenlandia corymbosa var. corymbosa</name>
    <dbReference type="NCBI Taxonomy" id="529605"/>
    <lineage>
        <taxon>Eukaryota</taxon>
        <taxon>Viridiplantae</taxon>
        <taxon>Streptophyta</taxon>
        <taxon>Embryophyta</taxon>
        <taxon>Tracheophyta</taxon>
        <taxon>Spermatophyta</taxon>
        <taxon>Magnoliopsida</taxon>
        <taxon>eudicotyledons</taxon>
        <taxon>Gunneridae</taxon>
        <taxon>Pentapetalae</taxon>
        <taxon>asterids</taxon>
        <taxon>lamiids</taxon>
        <taxon>Gentianales</taxon>
        <taxon>Rubiaceae</taxon>
        <taxon>Rubioideae</taxon>
        <taxon>Spermacoceae</taxon>
        <taxon>Hedyotis-Oldenlandia complex</taxon>
        <taxon>Oldenlandia</taxon>
    </lineage>
</organism>
<keyword evidence="13" id="KW-1185">Reference proteome</keyword>
<feature type="compositionally biased region" description="Basic and acidic residues" evidence="11">
    <location>
        <begin position="473"/>
        <end position="485"/>
    </location>
</feature>
<keyword evidence="8 10" id="KW-0119">Carbohydrate metabolism</keyword>
<proteinExistence type="inferred from homology"/>
<reference evidence="12" key="1">
    <citation type="submission" date="2023-03" db="EMBL/GenBank/DDBJ databases">
        <authorList>
            <person name="Julca I."/>
        </authorList>
    </citation>
    <scope>NUCLEOTIDE SEQUENCE</scope>
</reference>
<dbReference type="PANTHER" id="PTHR11468:SF28">
    <property type="entry name" value="ALPHA-GLUCAN PHOSPHORYLASE 1"/>
    <property type="match status" value="1"/>
</dbReference>
<keyword evidence="4" id="KW-0021">Allosteric enzyme</keyword>
<evidence type="ECO:0000256" key="8">
    <source>
        <dbReference type="ARBA" id="ARBA00023277"/>
    </source>
</evidence>
<dbReference type="AlphaFoldDB" id="A0AAV1DRY8"/>
<dbReference type="EC" id="2.4.1.1" evidence="10"/>
<dbReference type="GO" id="GO:0030170">
    <property type="term" value="F:pyridoxal phosphate binding"/>
    <property type="evidence" value="ECO:0007669"/>
    <property type="project" value="InterPro"/>
</dbReference>
<dbReference type="InterPro" id="IPR011833">
    <property type="entry name" value="Glycg_phsphrylas"/>
</dbReference>
<comment type="catalytic activity">
    <reaction evidence="1 10">
        <text>[(1-&gt;4)-alpha-D-glucosyl](n) + phosphate = [(1-&gt;4)-alpha-D-glucosyl](n-1) + alpha-D-glucose 1-phosphate</text>
        <dbReference type="Rhea" id="RHEA:41732"/>
        <dbReference type="Rhea" id="RHEA-COMP:9584"/>
        <dbReference type="Rhea" id="RHEA-COMP:9586"/>
        <dbReference type="ChEBI" id="CHEBI:15444"/>
        <dbReference type="ChEBI" id="CHEBI:43474"/>
        <dbReference type="ChEBI" id="CHEBI:58601"/>
        <dbReference type="EC" id="2.4.1.1"/>
    </reaction>
</comment>
<dbReference type="SUPFAM" id="SSF53756">
    <property type="entry name" value="UDP-Glycosyltransferase/glycogen phosphorylase"/>
    <property type="match status" value="1"/>
</dbReference>
<evidence type="ECO:0000256" key="6">
    <source>
        <dbReference type="ARBA" id="ARBA00022679"/>
    </source>
</evidence>
<dbReference type="Gene3D" id="3.40.50.2000">
    <property type="entry name" value="Glycogen Phosphorylase B"/>
    <property type="match status" value="3"/>
</dbReference>
<dbReference type="InterPro" id="IPR035090">
    <property type="entry name" value="Pyridoxal_P_attach_site"/>
</dbReference>
<dbReference type="InterPro" id="IPR000811">
    <property type="entry name" value="Glyco_trans_35"/>
</dbReference>
<evidence type="ECO:0000313" key="13">
    <source>
        <dbReference type="Proteomes" id="UP001161247"/>
    </source>
</evidence>
<keyword evidence="7 9" id="KW-0663">Pyridoxal phosphate</keyword>
<accession>A0AAV1DRY8</accession>
<dbReference type="Proteomes" id="UP001161247">
    <property type="component" value="Chromosome 6"/>
</dbReference>
<dbReference type="FunFam" id="3.40.50.2000:FF:000807">
    <property type="entry name" value="Alpha-glucan phosphorylase 2, cytosolic"/>
    <property type="match status" value="1"/>
</dbReference>
<evidence type="ECO:0000256" key="2">
    <source>
        <dbReference type="ARBA" id="ARBA00001933"/>
    </source>
</evidence>
<evidence type="ECO:0000256" key="11">
    <source>
        <dbReference type="SAM" id="MobiDB-lite"/>
    </source>
</evidence>
<comment type="function">
    <text evidence="10">Allosteric enzyme that catalyzes the rate-limiting step in glycogen catabolism, the phosphorolytic cleavage of glycogen to produce glucose-1-phosphate, and plays a central role in maintaining cellular and organismal glucose homeostasis.</text>
</comment>
<evidence type="ECO:0000256" key="5">
    <source>
        <dbReference type="ARBA" id="ARBA00022676"/>
    </source>
</evidence>
<evidence type="ECO:0000256" key="1">
    <source>
        <dbReference type="ARBA" id="ARBA00001275"/>
    </source>
</evidence>
<feature type="region of interest" description="Disordered" evidence="11">
    <location>
        <begin position="459"/>
        <end position="495"/>
    </location>
</feature>
<feature type="modified residue" description="N6-(pyridoxal phosphate)lysine" evidence="9">
    <location>
        <position position="749"/>
    </location>
</feature>
<dbReference type="PROSITE" id="PS00102">
    <property type="entry name" value="PHOSPHORYLASE"/>
    <property type="match status" value="1"/>
</dbReference>
<dbReference type="PIRSF" id="PIRSF000460">
    <property type="entry name" value="Pprylas_GlgP"/>
    <property type="match status" value="1"/>
</dbReference>
<evidence type="ECO:0000256" key="9">
    <source>
        <dbReference type="PIRSR" id="PIRSR000460-1"/>
    </source>
</evidence>
<gene>
    <name evidence="12" type="ORF">OLC1_LOCUS17610</name>
</gene>
<dbReference type="GO" id="GO:0005980">
    <property type="term" value="P:glycogen catabolic process"/>
    <property type="evidence" value="ECO:0007669"/>
    <property type="project" value="TreeGrafter"/>
</dbReference>
<name>A0AAV1DRY8_OLDCO</name>
<dbReference type="CDD" id="cd04300">
    <property type="entry name" value="GT35_Glycogen_Phosphorylase"/>
    <property type="match status" value="1"/>
</dbReference>
<evidence type="ECO:0000313" key="12">
    <source>
        <dbReference type="EMBL" id="CAI9109807.1"/>
    </source>
</evidence>
<evidence type="ECO:0000256" key="7">
    <source>
        <dbReference type="ARBA" id="ARBA00022898"/>
    </source>
</evidence>
<evidence type="ECO:0000256" key="3">
    <source>
        <dbReference type="ARBA" id="ARBA00006047"/>
    </source>
</evidence>
<protein>
    <recommendedName>
        <fullName evidence="10">Alpha-1,4 glucan phosphorylase</fullName>
        <ecNumber evidence="10">2.4.1.1</ecNumber>
    </recommendedName>
</protein>
<dbReference type="GO" id="GO:0008184">
    <property type="term" value="F:glycogen phosphorylase activity"/>
    <property type="evidence" value="ECO:0007669"/>
    <property type="project" value="InterPro"/>
</dbReference>
<keyword evidence="5 10" id="KW-0328">Glycosyltransferase</keyword>
<dbReference type="PANTHER" id="PTHR11468">
    <property type="entry name" value="GLYCOGEN PHOSPHORYLASE"/>
    <property type="match status" value="1"/>
</dbReference>
<comment type="similarity">
    <text evidence="3 10">Belongs to the glycogen phosphorylase family.</text>
</comment>
<dbReference type="GO" id="GO:0005737">
    <property type="term" value="C:cytoplasm"/>
    <property type="evidence" value="ECO:0007669"/>
    <property type="project" value="TreeGrafter"/>
</dbReference>
<dbReference type="NCBIfam" id="TIGR02093">
    <property type="entry name" value="P_ylase"/>
    <property type="match status" value="1"/>
</dbReference>
<evidence type="ECO:0000256" key="10">
    <source>
        <dbReference type="RuleBase" id="RU000587"/>
    </source>
</evidence>
<comment type="cofactor">
    <cofactor evidence="2 10">
        <name>pyridoxal 5'-phosphate</name>
        <dbReference type="ChEBI" id="CHEBI:597326"/>
    </cofactor>
</comment>
<dbReference type="FunFam" id="3.40.50.2000:FF:000003">
    <property type="entry name" value="Alpha-1,4 glucan phosphorylase"/>
    <property type="match status" value="1"/>
</dbReference>
<sequence>MAAPSHVAHCRSSSTRLTPPAFVDFSSRNGINKLFFARSSDFRRAKRCFCVRNVFSVPEQKVQQDSTTDVDEGIPSDLSFTPDADSIASSIKYHAEFTPLFSPEKFELPKAFFATAQSVRDALIINWNATYEFHEKMNSKQAYYLSMEFLQGRALLNAVGNLELTGAYAEALNKLGHSLETVASQEPDAALGNGGLGRLASCFLDSLATLDYPAWGYGLRYKYGLFKQLITKDGQEEVAENWLEMGNPWEIVRNDVTYPVKFYGKVVTGSDGKQHWIGGEDIKAVAYDVPIPGYKTKTTINLRLWSTKVPSEDLDLLAFNSGDHAKACLAQANAEKMNDTHPTLCIPELMRILIDLKGLSWEEAWNITQRTVAYTNHTVLPEALEKWSFELMQKLLPRHVEIIEMIDKQLVDEIVSKYGTSDPELLVKKLNALRILENFDLPASVADLLVELNESKANEPPETLEIVDETSESDDKIKHEEEEKPQKKKTVSPEPAPVLPKLVRMANLCVVGGHAVNGVAEIHSEIVKNEVFNDFYELWPEKFQNKTNGVTPRRWIRFCNPNLSDILTKWIGAEDWVLKTEKLAELRKFADNEDLQIEWRRAKRSNKEKVASLIKQKTGYSVNADAMFDVQIKRIHEYKRQLLNILGIVYRYKKMKEMSAEERKAKYVPRVCIFGGKAFATYVQAKRIVKFITDVGATINHDPEIGDLLKVVFVPDYNVSVAELLIPASELSQHISTAGMEASGTSNMKFAMNGCILIGTLDGANVEIREEVGEENFFLFGAKAHEIAGLRKERAEGKFVPDERFVEVKNFVRSGAFGSYNYDELIGSLEGNEGFGRADYFLVGKDFPSYIECQEKVDEAYRDQKKWTRMSILNTAGSAKFSSDRTIHQYAKEIWDIKPLELP</sequence>